<evidence type="ECO:0000256" key="5">
    <source>
        <dbReference type="ARBA" id="ARBA00023015"/>
    </source>
</evidence>
<dbReference type="InterPro" id="IPR001214">
    <property type="entry name" value="SET_dom"/>
</dbReference>
<evidence type="ECO:0000256" key="3">
    <source>
        <dbReference type="ARBA" id="ARBA00022679"/>
    </source>
</evidence>
<proteinExistence type="predicted"/>
<feature type="domain" description="SET" evidence="8">
    <location>
        <begin position="1849"/>
        <end position="1970"/>
    </location>
</feature>
<accession>A0A8J5LQL4</accession>
<dbReference type="CDD" id="cd10518">
    <property type="entry name" value="SET_SETD1-like"/>
    <property type="match status" value="2"/>
</dbReference>
<dbReference type="InterPro" id="IPR032308">
    <property type="entry name" value="TDBD"/>
</dbReference>
<dbReference type="Pfam" id="PF00856">
    <property type="entry name" value="SET"/>
    <property type="match status" value="2"/>
</dbReference>
<evidence type="ECO:0000313" key="11">
    <source>
        <dbReference type="Proteomes" id="UP000734854"/>
    </source>
</evidence>
<dbReference type="Pfam" id="PF16135">
    <property type="entry name" value="TDBD"/>
    <property type="match status" value="1"/>
</dbReference>
<evidence type="ECO:0000256" key="1">
    <source>
        <dbReference type="ARBA" id="ARBA00004123"/>
    </source>
</evidence>
<dbReference type="InterPro" id="IPR003616">
    <property type="entry name" value="Post-SET_dom"/>
</dbReference>
<protein>
    <recommendedName>
        <fullName evidence="12">Histone-lysine N-methyltransferase</fullName>
    </recommendedName>
</protein>
<dbReference type="GO" id="GO:0042800">
    <property type="term" value="F:histone H3K4 methyltransferase activity"/>
    <property type="evidence" value="ECO:0007669"/>
    <property type="project" value="TreeGrafter"/>
</dbReference>
<dbReference type="PROSITE" id="PS50280">
    <property type="entry name" value="SET"/>
    <property type="match status" value="2"/>
</dbReference>
<comment type="caution">
    <text evidence="10">The sequence shown here is derived from an EMBL/GenBank/DDBJ whole genome shotgun (WGS) entry which is preliminary data.</text>
</comment>
<organism evidence="10 11">
    <name type="scientific">Zingiber officinale</name>
    <name type="common">Ginger</name>
    <name type="synonym">Amomum zingiber</name>
    <dbReference type="NCBI Taxonomy" id="94328"/>
    <lineage>
        <taxon>Eukaryota</taxon>
        <taxon>Viridiplantae</taxon>
        <taxon>Streptophyta</taxon>
        <taxon>Embryophyta</taxon>
        <taxon>Tracheophyta</taxon>
        <taxon>Spermatophyta</taxon>
        <taxon>Magnoliopsida</taxon>
        <taxon>Liliopsida</taxon>
        <taxon>Zingiberales</taxon>
        <taxon>Zingiberaceae</taxon>
        <taxon>Zingiber</taxon>
    </lineage>
</organism>
<name>A0A8J5LQL4_ZINOF</name>
<dbReference type="EMBL" id="JACMSC010000004">
    <property type="protein sequence ID" value="KAG6525930.1"/>
    <property type="molecule type" value="Genomic_DNA"/>
</dbReference>
<evidence type="ECO:0000313" key="10">
    <source>
        <dbReference type="EMBL" id="KAG6525930.1"/>
    </source>
</evidence>
<keyword evidence="5" id="KW-0805">Transcription regulation</keyword>
<dbReference type="SMART" id="SM00508">
    <property type="entry name" value="PostSET"/>
    <property type="match status" value="2"/>
</dbReference>
<dbReference type="GO" id="GO:0035097">
    <property type="term" value="C:histone methyltransferase complex"/>
    <property type="evidence" value="ECO:0007669"/>
    <property type="project" value="TreeGrafter"/>
</dbReference>
<evidence type="ECO:0000256" key="4">
    <source>
        <dbReference type="ARBA" id="ARBA00022691"/>
    </source>
</evidence>
<keyword evidence="2" id="KW-0489">Methyltransferase</keyword>
<dbReference type="InterPro" id="IPR046341">
    <property type="entry name" value="SET_dom_sf"/>
</dbReference>
<feature type="domain" description="Post-SET" evidence="9">
    <location>
        <begin position="3021"/>
        <end position="3037"/>
    </location>
</feature>
<feature type="domain" description="SET" evidence="8">
    <location>
        <begin position="2892"/>
        <end position="3013"/>
    </location>
</feature>
<dbReference type="PANTHER" id="PTHR45838:SF4">
    <property type="entry name" value="HISTONE-LYSINE N-METHYLTRANSFERASE TRITHORAX"/>
    <property type="match status" value="1"/>
</dbReference>
<evidence type="ECO:0000259" key="8">
    <source>
        <dbReference type="PROSITE" id="PS50280"/>
    </source>
</evidence>
<reference evidence="10 11" key="1">
    <citation type="submission" date="2020-08" db="EMBL/GenBank/DDBJ databases">
        <title>Plant Genome Project.</title>
        <authorList>
            <person name="Zhang R.-G."/>
        </authorList>
    </citation>
    <scope>NUCLEOTIDE SEQUENCE [LARGE SCALE GENOMIC DNA]</scope>
    <source>
        <tissue evidence="10">Rhizome</tissue>
    </source>
</reference>
<dbReference type="GO" id="GO:0032259">
    <property type="term" value="P:methylation"/>
    <property type="evidence" value="ECO:0007669"/>
    <property type="project" value="UniProtKB-KW"/>
</dbReference>
<dbReference type="PANTHER" id="PTHR45838">
    <property type="entry name" value="HISTONE-LYSINE-N-METHYLTRANSFERASE 2 KMT2 FAMILY MEMBER"/>
    <property type="match status" value="1"/>
</dbReference>
<keyword evidence="4" id="KW-0949">S-adenosyl-L-methionine</keyword>
<evidence type="ECO:0000256" key="2">
    <source>
        <dbReference type="ARBA" id="ARBA00022603"/>
    </source>
</evidence>
<keyword evidence="3" id="KW-0808">Transferase</keyword>
<dbReference type="SMART" id="SM00317">
    <property type="entry name" value="SET"/>
    <property type="match status" value="2"/>
</dbReference>
<dbReference type="SUPFAM" id="SSF82199">
    <property type="entry name" value="SET domain"/>
    <property type="match status" value="2"/>
</dbReference>
<dbReference type="PROSITE" id="PS50868">
    <property type="entry name" value="POST_SET"/>
    <property type="match status" value="1"/>
</dbReference>
<sequence length="3037" mass="334241">MDDSWLSKCVDSSPQMSPLLATELGSQAVRSPHLTQAPAPASAAQVHKNTKHHFHSFIRQEAVLNDHARVQETAAVSNLNLGYRLGKTELGNSFLALLSDEFSHLPHSRMDIAKIHINNDKVLTGTGCVVPSINIPPLPENHGNGSLGNWNEHSSFVVSRTATNPASTKVPFLHNNVRLVGDSHHARDYVEVVPCQSSQSNNTGTAITPWDELCNSGRSANADKNSNKDVHASRIISFDAKSPISHNNSSYLRGRPLVFCRSTVGELFMGDAGLLGVLCFCHNSHMSVPKFCEHSGSPSVNPGEAVYLENGMNISHWCKQYLGIMAPDEIIGGEWSGGSATVDVSVGSKASYAPILLNNNVAISNIKSFGGSWRPAKPLSNSIPSSPYIKVRYTMQDKSINKEHDNVRLSYNFHGTKNCQKMIPSSVPASMPNAMKKQLLNTQKHPPISVGLEKVHSTLFKGKEIVVQQLNTSDGTYTGKHTSCMPLACSWTNGTVRHDDDIDDPNSSAEAPLADIDGASNIELRLGQPSEKYSAFAGSLGSSVLQIGPAYDTVKPQPYQQLKERSVSHAAAKTWTANQIRKNLHFSSSEASPYNKGSTQHAARSFNARNHFDSEGLTRDANMNPLISLFLSHLEGNNTSLSLDNLFNGSEHLSSKTPHNVCNSVGDSTHGTRSVCNTSTVNFPNKLDEGKNILTVESDTTKSDSMVQKQNEVTITREISAPFNSKCCQNSILGNGKDFSFYLDNQSNMVQKQSVGNTKQQEKTAFLSNKECDDPIPCGSSGTDLLKSDHLMSSTTLCSLETSKNIFATTKHSMDAKSKNSAFRRVVEFSTQESSNAAKANSQHHQLCCLSSSKPESCKDEFAVQTDLREGSYCKTHLNDSKVVRHSCPSCRSAVGMDIFSGHSCHTGSTRTCNCSCSTKRALLKSEKCCKRFSSCCNCDVDEQPCLRLGRLSNNCFPGDHKHEMFNHREHTSCSYGHCCTSVFPYCFHGFYTSGSNSTSKALSEQEVCGQANITHTTGDNNSNYLLPECKRIRLTHCDCSKNNSGLRNDQQTVFWRDVPKKNFAHAGASHDKFAEALKSTKSVGDQVPNYATEFNKAHLNSHVTKAPQMSNMSSGSSAPVLTQVSMEVNNSTPCIRTSTMMHDLVVDEGSGNEKCGSSDVVIRDGNEGFNTVDKVNVAKSRFDCLASDSSINPIDELHSKIPYKSKKVKCLNEGLAKKENGKYRCKLEMTPKTAVSKSEDHNPSFDPFGGPEILNNVRHLENDSSRSQEIEVSKPGCVMQRTNASHGSAAIIKRKRSVLSFNKFKERIGYQDGVPKDDDKQLQNDDISLRRLKRVGEKMKQGLVACSKHESRSGTAKPPKFMSLNCIANISSKISLPKKSKPVVCGNSGIISSGGTDGDQKPAKIISLASILKRARKCNLTETSDTAVSHHSETSEDAKNSAIFRRLEESCECLRKNGEDLNSPSTAKAFHSGNNTGIRCHLHSMQSISNLRCKDICTCSPGKLAAKFRHHAKSTCSSTTEINECSKLTMAKDQLNCSPSAICGLEDQDNKLHQQKILEPASPTAIGSFPFPKNNQDHAGKLSQVHQACYGVSKIPKGNWCCRPCKCNSQDIVCVLCGYGDGAMTRAVKCQNIIKSLLKAWKVGKGSYSVKTIPSEHAEIDALNPDSADEASKFNNCGSVSETCTAESKSRMSGKYPAFNSIIAGSLDPSVTQWVHMVCALWTPGTRCPNVDTMNTFDVSGALPAKKNVGLLQSEIEGDDDEKVGFYGRCLHHAMPNNYRLDNHVVDPQQSLIKEECSCARTEEQINAWLHINGQKCRASGLTKPSGSDVENDYRKEYILYKQLKRWKHLVVYKSGIHALGLYTSQFIPRGAMVVEYIGEIVGLRVADKREIEYQSGRRIQYKSACYFFRIDKEHIIDATRKGGIARFVNHACLPNCVAKVITVRNEKKVVFFAERDINPGEEITYDYHFNSEDEGEKIPCFCDSKNCRRLGRLSNNCFPGDHKHEMFNHREHTSCSYGHCCTSVFPYCFHGFYTSGSNSTSKALSEQEVCGQANITHTTGDNNSNYLLPECKRIRLTHCDCSKNNSGLRNDQQTVFWRDVPKKNFAHAGASHDKFAEALKSTKSVGDQVPNYATEFNKAHLNSHVTKAPQMSNMSSGSSAPVLTQVSMEVNNSTPCIRTSTMMHDLVVDEGSGNEKCGSSDVVVRDGNEGFNTVDKVNVAKSRFDCLASDSSINPIDELHSKIPYKSKKVKCLNEGLAKKENGKYRCKLEMTPKTAVSKSEDHNPSFDPFGGPEILNNVRHLENDSSRSQEIEVSKPGCVMQRTNASHGSAAIIKRKRSVLSFNKFKERIGYQDGVPKDDDKQLQNDDISLRRLKRVGEKMKQGLVACSKHESRSGTAKPPKFMSLNCIANISSKISLPKKSKPVVCGNSGIISSGGTDGDQKPAKIISLASILKRARKCNLTETSDTAVSHHSETSEDAKNSAIFRRLEESCECLRKNGEDLNSPSTAKAFHSGNNTGIRCHLHSMQSISNLRCKDICTCSPGKLAAKFRHHAKSTCSSTTEINECSKLTMAKDQLNCSPSAICGLEDQDNKLHQQKILEPASPTAIGSFPFPKNNQDHAGKLSQVHQACYGVSKIPKGNWCCRPCKCNSQDIVCVLCGYGDGAMTRAVKCQNIIKSLLKAWKVGKGSYSVKTIPSEHAEIDALNPDSADEASKFNNCGSVSETCTAESKSRMSGKYPAFNSIIAGSLDPSVTQWVHMVCALWTPGTRCPNVDTMNTFDVSGALPAKKNVGLLQSEIEGDDDEKVGFYGRCLHHAMPNNYRLDNHVVDPQQSLIKEECSCARTEEQINAWLHINGQKCRASGLTKPSGSDVENDYRKEYILYKQLKRWKHLVVYKSGIHALGLYTSQFIPRGAMVVEYIGEIVGLRVADKREIEYQSGRRIQYKSACYFFRIDKEHIIDATRKGGIARFVNHACLPNCVAKVITVRNEKKVVFFAERDINPGEEITYDYHFNSEDEGEKIPCFCDSKNCRRYLN</sequence>
<dbReference type="Proteomes" id="UP000734854">
    <property type="component" value="Unassembled WGS sequence"/>
</dbReference>
<evidence type="ECO:0000256" key="7">
    <source>
        <dbReference type="ARBA" id="ARBA00023242"/>
    </source>
</evidence>
<evidence type="ECO:0000256" key="6">
    <source>
        <dbReference type="ARBA" id="ARBA00023163"/>
    </source>
</evidence>
<keyword evidence="7" id="KW-0539">Nucleus</keyword>
<evidence type="ECO:0008006" key="12">
    <source>
        <dbReference type="Google" id="ProtNLM"/>
    </source>
</evidence>
<dbReference type="GO" id="GO:0045893">
    <property type="term" value="P:positive regulation of DNA-templated transcription"/>
    <property type="evidence" value="ECO:0007669"/>
    <property type="project" value="TreeGrafter"/>
</dbReference>
<dbReference type="Gene3D" id="2.170.270.10">
    <property type="entry name" value="SET domain"/>
    <property type="match status" value="2"/>
</dbReference>
<evidence type="ECO:0000259" key="9">
    <source>
        <dbReference type="PROSITE" id="PS50868"/>
    </source>
</evidence>
<gene>
    <name evidence="10" type="ORF">ZIOFF_015903</name>
</gene>
<keyword evidence="6" id="KW-0804">Transcription</keyword>
<comment type="subcellular location">
    <subcellularLocation>
        <location evidence="1">Nucleus</location>
    </subcellularLocation>
</comment>
<keyword evidence="11" id="KW-1185">Reference proteome</keyword>